<evidence type="ECO:0000313" key="2">
    <source>
        <dbReference type="Proteomes" id="UP001501594"/>
    </source>
</evidence>
<reference evidence="2" key="1">
    <citation type="journal article" date="2019" name="Int. J. Syst. Evol. Microbiol.">
        <title>The Global Catalogue of Microorganisms (GCM) 10K type strain sequencing project: providing services to taxonomists for standard genome sequencing and annotation.</title>
        <authorList>
            <consortium name="The Broad Institute Genomics Platform"/>
            <consortium name="The Broad Institute Genome Sequencing Center for Infectious Disease"/>
            <person name="Wu L."/>
            <person name="Ma J."/>
        </authorList>
    </citation>
    <scope>NUCLEOTIDE SEQUENCE [LARGE SCALE GENOMIC DNA]</scope>
    <source>
        <strain evidence="2">JCM 17442</strain>
    </source>
</reference>
<gene>
    <name evidence="1" type="ORF">GCM10022256_18710</name>
</gene>
<keyword evidence="2" id="KW-1185">Reference proteome</keyword>
<accession>A0ABP8E2J9</accession>
<dbReference type="Proteomes" id="UP001501594">
    <property type="component" value="Unassembled WGS sequence"/>
</dbReference>
<protein>
    <recommendedName>
        <fullName evidence="3">Polyketide cyclase / dehydrase and lipid transport</fullName>
    </recommendedName>
</protein>
<dbReference type="Gene3D" id="3.30.530.20">
    <property type="match status" value="1"/>
</dbReference>
<proteinExistence type="predicted"/>
<dbReference type="SUPFAM" id="SSF55961">
    <property type="entry name" value="Bet v1-like"/>
    <property type="match status" value="1"/>
</dbReference>
<dbReference type="Pfam" id="PF10604">
    <property type="entry name" value="Polyketide_cyc2"/>
    <property type="match status" value="1"/>
</dbReference>
<dbReference type="InterPro" id="IPR019587">
    <property type="entry name" value="Polyketide_cyclase/dehydratase"/>
</dbReference>
<organism evidence="1 2">
    <name type="scientific">Frondihabitans peucedani</name>
    <dbReference type="NCBI Taxonomy" id="598626"/>
    <lineage>
        <taxon>Bacteria</taxon>
        <taxon>Bacillati</taxon>
        <taxon>Actinomycetota</taxon>
        <taxon>Actinomycetes</taxon>
        <taxon>Micrococcales</taxon>
        <taxon>Microbacteriaceae</taxon>
        <taxon>Frondihabitans</taxon>
    </lineage>
</organism>
<evidence type="ECO:0008006" key="3">
    <source>
        <dbReference type="Google" id="ProtNLM"/>
    </source>
</evidence>
<comment type="caution">
    <text evidence="1">The sequence shown here is derived from an EMBL/GenBank/DDBJ whole genome shotgun (WGS) entry which is preliminary data.</text>
</comment>
<dbReference type="RefSeq" id="WP_344795320.1">
    <property type="nucleotide sequence ID" value="NZ_BAABAU010000001.1"/>
</dbReference>
<sequence>MTTTATGSASGTTRAPLDRAFAIGTPLTPVGYYPASGPLPEVLEVRRQTGPWDAVGQRRQLMLSDGGSVTETIVAVDAPNRFVYELSNFEKLFGLLVSGARAEWDYSAEGSGTRIDWTYTFFARPGAGPALKAIVGLFWAPYMKRVLPGILGRIDEDA</sequence>
<name>A0ABP8E2J9_9MICO</name>
<dbReference type="EMBL" id="BAABAU010000001">
    <property type="protein sequence ID" value="GAA4266259.1"/>
    <property type="molecule type" value="Genomic_DNA"/>
</dbReference>
<dbReference type="InterPro" id="IPR023393">
    <property type="entry name" value="START-like_dom_sf"/>
</dbReference>
<evidence type="ECO:0000313" key="1">
    <source>
        <dbReference type="EMBL" id="GAA4266259.1"/>
    </source>
</evidence>